<dbReference type="SUPFAM" id="SSF49265">
    <property type="entry name" value="Fibronectin type III"/>
    <property type="match status" value="1"/>
</dbReference>
<name>A0ABR7UU50_9FLAO</name>
<dbReference type="InterPro" id="IPR008964">
    <property type="entry name" value="Invasin/intimin_cell_adhesion"/>
</dbReference>
<dbReference type="SUPFAM" id="SSF49373">
    <property type="entry name" value="Invasin/intimin cell-adhesion fragments"/>
    <property type="match status" value="1"/>
</dbReference>
<evidence type="ECO:0000313" key="4">
    <source>
        <dbReference type="Proteomes" id="UP000661715"/>
    </source>
</evidence>
<dbReference type="RefSeq" id="WP_188220748.1">
    <property type="nucleotide sequence ID" value="NZ_NASZ01000014.1"/>
</dbReference>
<evidence type="ECO:0000256" key="1">
    <source>
        <dbReference type="SAM" id="SignalP"/>
    </source>
</evidence>
<organism evidence="3 4">
    <name type="scientific">Flavobacterium pokkalii</name>
    <dbReference type="NCBI Taxonomy" id="1940408"/>
    <lineage>
        <taxon>Bacteria</taxon>
        <taxon>Pseudomonadati</taxon>
        <taxon>Bacteroidota</taxon>
        <taxon>Flavobacteriia</taxon>
        <taxon>Flavobacteriales</taxon>
        <taxon>Flavobacteriaceae</taxon>
        <taxon>Flavobacterium</taxon>
    </lineage>
</organism>
<dbReference type="InterPro" id="IPR003961">
    <property type="entry name" value="FN3_dom"/>
</dbReference>
<evidence type="ECO:0000313" key="3">
    <source>
        <dbReference type="EMBL" id="MBD0725479.1"/>
    </source>
</evidence>
<sequence length="815" mass="86440">MKNIYLLISLFFTLICVAQGNYTVTSLSDDGSLGTLRYGIQNTTASTIDFDSGLTGTVTLTSNLPGITRNISIIGNGVNNLTMSGANSYNMFQVSGGAVLTISGITFTNNASSNGSIFRADNSNSSVIATSINVTGNSRSYAFYTNNSSIITISNSTFTSNSGTLFGSDYGSTPSNTSDTETDYSNRITVTGSTFSSNTGTIFSTERYVKIDNCIFSNNTSQIGSFRGVNRYQVLNSTFTNNTGWTLFSFSSWIGQNPSWGESTLGTNNTLFEGNTFTGNTGTIINPGGSYKYDNKTTIKNNVFTNNGTNWTGNPAVVSGNTLDNFITSVSHSSANSTITVVMNRPVFNTNSGSGALEVNDFQFSLSGGNATLGSSTPTSISASANTYILGINTIGTIYGTETITVNPALNSIYDASSNIAGSTQKNNTASLKFLDDDLDGVANYQDLCPNTQSGVVVEPANGCDDVTAPSIPTGFNVTIGTYKLTLNWNQNTDDTTGYLIYGGTDQNALSLITTISSKTTTSYSHNNLVANTTYYYKIIAKDLAGNQSLSSAIVSGSPQTPLIWDGPKITFEKTSGSDWTLEANQDFLTESVILTRKNTQGLFNIAKESGYNYLSPSDTEWAMGTTADFSNLYFSNWREAMQWCPPCQVNQDFVIHLITDDIYIDVKILSWVDSSGGGFSYERSSPNPYSPAILGDFNALSKTLYDGSFTITPPSSDSTGAFTYISSDTNVATISGSTVTIVGPGVTTITATQVADATHLTNSISADLTVNTVAVVTKNGEKTNSNSSYVNKNGALGTVSGVNANGESKVTKSN</sequence>
<evidence type="ECO:0000259" key="2">
    <source>
        <dbReference type="PROSITE" id="PS50853"/>
    </source>
</evidence>
<dbReference type="Pfam" id="PF00041">
    <property type="entry name" value="fn3"/>
    <property type="match status" value="1"/>
</dbReference>
<keyword evidence="4" id="KW-1185">Reference proteome</keyword>
<gene>
    <name evidence="3" type="ORF">B6A10_09840</name>
</gene>
<dbReference type="EMBL" id="NASZ01000014">
    <property type="protein sequence ID" value="MBD0725479.1"/>
    <property type="molecule type" value="Genomic_DNA"/>
</dbReference>
<dbReference type="Proteomes" id="UP000661715">
    <property type="component" value="Unassembled WGS sequence"/>
</dbReference>
<dbReference type="PROSITE" id="PS50853">
    <property type="entry name" value="FN3"/>
    <property type="match status" value="1"/>
</dbReference>
<protein>
    <recommendedName>
        <fullName evidence="2">Fibronectin type-III domain-containing protein</fullName>
    </recommendedName>
</protein>
<proteinExistence type="predicted"/>
<reference evidence="3 4" key="1">
    <citation type="journal article" date="2020" name="Microbiol. Res.">
        <title>Flavobacterium pokkalii sp. nov., a novel plant growth promoting native rhizobacteria isolated from pokkali rice grown in coastal saline affected agricultural regions of southern India, Kerala.</title>
        <authorList>
            <person name="Menon R.R."/>
            <person name="Kumari S."/>
            <person name="Viver T."/>
            <person name="Rameshkumar N."/>
        </authorList>
    </citation>
    <scope>NUCLEOTIDE SEQUENCE [LARGE SCALE GENOMIC DNA]</scope>
    <source>
        <strain evidence="3 4">L1I52</strain>
    </source>
</reference>
<dbReference type="InterPro" id="IPR013783">
    <property type="entry name" value="Ig-like_fold"/>
</dbReference>
<dbReference type="InterPro" id="IPR011050">
    <property type="entry name" value="Pectin_lyase_fold/virulence"/>
</dbReference>
<accession>A0ABR7UU50</accession>
<feature type="domain" description="Fibronectin type-III" evidence="2">
    <location>
        <begin position="469"/>
        <end position="564"/>
    </location>
</feature>
<dbReference type="Gene3D" id="2.60.40.1080">
    <property type="match status" value="1"/>
</dbReference>
<dbReference type="SUPFAM" id="SSF51126">
    <property type="entry name" value="Pectin lyase-like"/>
    <property type="match status" value="1"/>
</dbReference>
<comment type="caution">
    <text evidence="3">The sequence shown here is derived from an EMBL/GenBank/DDBJ whole genome shotgun (WGS) entry which is preliminary data.</text>
</comment>
<feature type="chain" id="PRO_5047170693" description="Fibronectin type-III domain-containing protein" evidence="1">
    <location>
        <begin position="19"/>
        <end position="815"/>
    </location>
</feature>
<feature type="signal peptide" evidence="1">
    <location>
        <begin position="1"/>
        <end position="18"/>
    </location>
</feature>
<dbReference type="InterPro" id="IPR006626">
    <property type="entry name" value="PbH1"/>
</dbReference>
<keyword evidence="1" id="KW-0732">Signal</keyword>
<dbReference type="SMART" id="SM00710">
    <property type="entry name" value="PbH1"/>
    <property type="match status" value="6"/>
</dbReference>
<dbReference type="SMART" id="SM00060">
    <property type="entry name" value="FN3"/>
    <property type="match status" value="1"/>
</dbReference>
<dbReference type="Gene3D" id="2.60.40.10">
    <property type="entry name" value="Immunoglobulins"/>
    <property type="match status" value="1"/>
</dbReference>
<dbReference type="InterPro" id="IPR036116">
    <property type="entry name" value="FN3_sf"/>
</dbReference>